<keyword evidence="3" id="KW-0698">rRNA processing</keyword>
<dbReference type="EMBL" id="JARJCN010000004">
    <property type="protein sequence ID" value="KAJ7101531.1"/>
    <property type="molecule type" value="Genomic_DNA"/>
</dbReference>
<comment type="caution">
    <text evidence="8">The sequence shown here is derived from an EMBL/GenBank/DDBJ whole genome shotgun (WGS) entry which is preliminary data.</text>
</comment>
<comment type="similarity">
    <text evidence="2">Belongs to the RNase PH family.</text>
</comment>
<dbReference type="GO" id="GO:0006364">
    <property type="term" value="P:rRNA processing"/>
    <property type="evidence" value="ECO:0007669"/>
    <property type="project" value="UniProtKB-KW"/>
</dbReference>
<keyword evidence="4" id="KW-0271">Exosome</keyword>
<dbReference type="GO" id="GO:0000176">
    <property type="term" value="C:nuclear exosome (RNase complex)"/>
    <property type="evidence" value="ECO:0007669"/>
    <property type="project" value="UniProtKB-ARBA"/>
</dbReference>
<dbReference type="GO" id="GO:0071028">
    <property type="term" value="P:nuclear mRNA surveillance"/>
    <property type="evidence" value="ECO:0007669"/>
    <property type="project" value="TreeGrafter"/>
</dbReference>
<evidence type="ECO:0000313" key="9">
    <source>
        <dbReference type="Proteomes" id="UP001222325"/>
    </source>
</evidence>
<dbReference type="CDD" id="cd11372">
    <property type="entry name" value="RNase_PH_RRP46"/>
    <property type="match status" value="1"/>
</dbReference>
<keyword evidence="9" id="KW-1185">Reference proteome</keyword>
<gene>
    <name evidence="8" type="ORF">B0H15DRAFT_414018</name>
</gene>
<accession>A0AAD6Y0V0</accession>
<dbReference type="SUPFAM" id="SSF54211">
    <property type="entry name" value="Ribosomal protein S5 domain 2-like"/>
    <property type="match status" value="1"/>
</dbReference>
<dbReference type="GO" id="GO:0003723">
    <property type="term" value="F:RNA binding"/>
    <property type="evidence" value="ECO:0007669"/>
    <property type="project" value="TreeGrafter"/>
</dbReference>
<dbReference type="GO" id="GO:0016075">
    <property type="term" value="P:rRNA catabolic process"/>
    <property type="evidence" value="ECO:0007669"/>
    <property type="project" value="TreeGrafter"/>
</dbReference>
<dbReference type="InterPro" id="IPR020568">
    <property type="entry name" value="Ribosomal_Su5_D2-typ_SF"/>
</dbReference>
<dbReference type="InterPro" id="IPR027408">
    <property type="entry name" value="PNPase/RNase_PH_dom_sf"/>
</dbReference>
<dbReference type="GO" id="GO:0071051">
    <property type="term" value="P:poly(A)-dependent snoRNA 3'-end processing"/>
    <property type="evidence" value="ECO:0007669"/>
    <property type="project" value="TreeGrafter"/>
</dbReference>
<dbReference type="AlphaFoldDB" id="A0AAD6Y0V0"/>
<evidence type="ECO:0000256" key="4">
    <source>
        <dbReference type="ARBA" id="ARBA00022835"/>
    </source>
</evidence>
<evidence type="ECO:0000256" key="1">
    <source>
        <dbReference type="ARBA" id="ARBA00004123"/>
    </source>
</evidence>
<dbReference type="GO" id="GO:0000177">
    <property type="term" value="C:cytoplasmic exosome (RNase complex)"/>
    <property type="evidence" value="ECO:0007669"/>
    <property type="project" value="TreeGrafter"/>
</dbReference>
<dbReference type="InterPro" id="IPR001247">
    <property type="entry name" value="ExoRNase_PH_dom1"/>
</dbReference>
<reference evidence="8" key="1">
    <citation type="submission" date="2023-03" db="EMBL/GenBank/DDBJ databases">
        <title>Massive genome expansion in bonnet fungi (Mycena s.s.) driven by repeated elements and novel gene families across ecological guilds.</title>
        <authorList>
            <consortium name="Lawrence Berkeley National Laboratory"/>
            <person name="Harder C.B."/>
            <person name="Miyauchi S."/>
            <person name="Viragh M."/>
            <person name="Kuo A."/>
            <person name="Thoen E."/>
            <person name="Andreopoulos B."/>
            <person name="Lu D."/>
            <person name="Skrede I."/>
            <person name="Drula E."/>
            <person name="Henrissat B."/>
            <person name="Morin E."/>
            <person name="Kohler A."/>
            <person name="Barry K."/>
            <person name="LaButti K."/>
            <person name="Morin E."/>
            <person name="Salamov A."/>
            <person name="Lipzen A."/>
            <person name="Mereny Z."/>
            <person name="Hegedus B."/>
            <person name="Baldrian P."/>
            <person name="Stursova M."/>
            <person name="Weitz H."/>
            <person name="Taylor A."/>
            <person name="Grigoriev I.V."/>
            <person name="Nagy L.G."/>
            <person name="Martin F."/>
            <person name="Kauserud H."/>
        </authorList>
    </citation>
    <scope>NUCLEOTIDE SEQUENCE</scope>
    <source>
        <strain evidence="8">CBHHK173m</strain>
    </source>
</reference>
<dbReference type="PANTHER" id="PTHR11953:SF1">
    <property type="entry name" value="EXOSOME COMPLEX COMPONENT RRP46"/>
    <property type="match status" value="1"/>
</dbReference>
<proteinExistence type="inferred from homology"/>
<dbReference type="GO" id="GO:0005730">
    <property type="term" value="C:nucleolus"/>
    <property type="evidence" value="ECO:0007669"/>
    <property type="project" value="TreeGrafter"/>
</dbReference>
<sequence>MDLKRRGSREATDFRPMRITLDGLARVDGSARFGFGDTAALSSVSGPIEVRLAAENPSLSTFEVLLRPLSNVPATQSKSLAATIRSALVPSLILSQNPRTLIQLVIQALTPVRSKSQDALVSAMINASTLALLNAGSIPMKGVVCAVAIGRIKSTLIVDPSEDEEPFLDASGCFAFSFGNGANDARCVWTNWTTSGSFDEAELTNCKRLAAAATRSVWLEIQKVFEGDSEEDDEKMEIS</sequence>
<dbReference type="InterPro" id="IPR050080">
    <property type="entry name" value="RNase_PH"/>
</dbReference>
<evidence type="ECO:0000313" key="8">
    <source>
        <dbReference type="EMBL" id="KAJ7101531.1"/>
    </source>
</evidence>
<dbReference type="Pfam" id="PF01138">
    <property type="entry name" value="RNase_PH"/>
    <property type="match status" value="1"/>
</dbReference>
<evidence type="ECO:0000256" key="3">
    <source>
        <dbReference type="ARBA" id="ARBA00022552"/>
    </source>
</evidence>
<dbReference type="GO" id="GO:0034475">
    <property type="term" value="P:U4 snRNA 3'-end processing"/>
    <property type="evidence" value="ECO:0007669"/>
    <property type="project" value="TreeGrafter"/>
</dbReference>
<keyword evidence="5" id="KW-0539">Nucleus</keyword>
<feature type="domain" description="Exoribonuclease phosphorolytic" evidence="6">
    <location>
        <begin position="13"/>
        <end position="136"/>
    </location>
</feature>
<dbReference type="Pfam" id="PF03725">
    <property type="entry name" value="RNase_PH_C"/>
    <property type="match status" value="1"/>
</dbReference>
<dbReference type="Proteomes" id="UP001222325">
    <property type="component" value="Unassembled WGS sequence"/>
</dbReference>
<dbReference type="InterPro" id="IPR015847">
    <property type="entry name" value="ExoRNase_PH_dom2"/>
</dbReference>
<evidence type="ECO:0000256" key="5">
    <source>
        <dbReference type="ARBA" id="ARBA00023242"/>
    </source>
</evidence>
<comment type="subcellular location">
    <subcellularLocation>
        <location evidence="1">Nucleus</location>
    </subcellularLocation>
</comment>
<dbReference type="SUPFAM" id="SSF55666">
    <property type="entry name" value="Ribonuclease PH domain 2-like"/>
    <property type="match status" value="1"/>
</dbReference>
<evidence type="ECO:0000259" key="7">
    <source>
        <dbReference type="Pfam" id="PF03725"/>
    </source>
</evidence>
<feature type="domain" description="Exoribonuclease phosphorolytic" evidence="7">
    <location>
        <begin position="142"/>
        <end position="211"/>
    </location>
</feature>
<protein>
    <submittedName>
        <fullName evidence="8">Exosome component Rrp46</fullName>
    </submittedName>
</protein>
<evidence type="ECO:0000256" key="2">
    <source>
        <dbReference type="ARBA" id="ARBA00006678"/>
    </source>
</evidence>
<dbReference type="PANTHER" id="PTHR11953">
    <property type="entry name" value="EXOSOME COMPLEX COMPONENT"/>
    <property type="match status" value="1"/>
</dbReference>
<evidence type="ECO:0000259" key="6">
    <source>
        <dbReference type="Pfam" id="PF01138"/>
    </source>
</evidence>
<organism evidence="8 9">
    <name type="scientific">Mycena belliarum</name>
    <dbReference type="NCBI Taxonomy" id="1033014"/>
    <lineage>
        <taxon>Eukaryota</taxon>
        <taxon>Fungi</taxon>
        <taxon>Dikarya</taxon>
        <taxon>Basidiomycota</taxon>
        <taxon>Agaricomycotina</taxon>
        <taxon>Agaricomycetes</taxon>
        <taxon>Agaricomycetidae</taxon>
        <taxon>Agaricales</taxon>
        <taxon>Marasmiineae</taxon>
        <taxon>Mycenaceae</taxon>
        <taxon>Mycena</taxon>
    </lineage>
</organism>
<dbReference type="Gene3D" id="3.30.230.70">
    <property type="entry name" value="GHMP Kinase, N-terminal domain"/>
    <property type="match status" value="1"/>
</dbReference>
<name>A0AAD6Y0V0_9AGAR</name>
<dbReference type="InterPro" id="IPR036345">
    <property type="entry name" value="ExoRNase_PH_dom2_sf"/>
</dbReference>